<dbReference type="EMBL" id="CYRY02013180">
    <property type="protein sequence ID" value="VCW83930.1"/>
    <property type="molecule type" value="Genomic_DNA"/>
</dbReference>
<proteinExistence type="predicted"/>
<keyword evidence="2" id="KW-1185">Reference proteome</keyword>
<evidence type="ECO:0000313" key="2">
    <source>
        <dbReference type="Proteomes" id="UP000269945"/>
    </source>
</evidence>
<name>A0A9X9Q0A9_GULGU</name>
<sequence length="33" mass="3487">MFACCIPNLGVCRKRTACPANTCPHSGGHLRTA</sequence>
<dbReference type="Proteomes" id="UP000269945">
    <property type="component" value="Unassembled WGS sequence"/>
</dbReference>
<accession>A0A9X9Q0A9</accession>
<gene>
    <name evidence="1" type="ORF">BN2614_LOCUS1</name>
</gene>
<dbReference type="AlphaFoldDB" id="A0A9X9Q0A9"/>
<reference evidence="1 2" key="1">
    <citation type="submission" date="2018-10" db="EMBL/GenBank/DDBJ databases">
        <authorList>
            <person name="Ekblom R."/>
            <person name="Jareborg N."/>
        </authorList>
    </citation>
    <scope>NUCLEOTIDE SEQUENCE [LARGE SCALE GENOMIC DNA]</scope>
    <source>
        <tissue evidence="1">Muscle</tissue>
    </source>
</reference>
<comment type="caution">
    <text evidence="1">The sequence shown here is derived from an EMBL/GenBank/DDBJ whole genome shotgun (WGS) entry which is preliminary data.</text>
</comment>
<organism evidence="1 2">
    <name type="scientific">Gulo gulo</name>
    <name type="common">Wolverine</name>
    <name type="synonym">Gluton</name>
    <dbReference type="NCBI Taxonomy" id="48420"/>
    <lineage>
        <taxon>Eukaryota</taxon>
        <taxon>Metazoa</taxon>
        <taxon>Chordata</taxon>
        <taxon>Craniata</taxon>
        <taxon>Vertebrata</taxon>
        <taxon>Euteleostomi</taxon>
        <taxon>Mammalia</taxon>
        <taxon>Eutheria</taxon>
        <taxon>Laurasiatheria</taxon>
        <taxon>Carnivora</taxon>
        <taxon>Caniformia</taxon>
        <taxon>Musteloidea</taxon>
        <taxon>Mustelidae</taxon>
        <taxon>Guloninae</taxon>
        <taxon>Gulo</taxon>
    </lineage>
</organism>
<evidence type="ECO:0000313" key="1">
    <source>
        <dbReference type="EMBL" id="VCW83930.1"/>
    </source>
</evidence>
<protein>
    <submittedName>
        <fullName evidence="1">Uncharacterized protein</fullName>
    </submittedName>
</protein>